<feature type="binding site" evidence="8">
    <location>
        <begin position="154"/>
        <end position="155"/>
    </location>
    <ligand>
        <name>GTP</name>
        <dbReference type="ChEBI" id="CHEBI:37565"/>
    </ligand>
</feature>
<evidence type="ECO:0000256" key="7">
    <source>
        <dbReference type="ARBA" id="ARBA00023288"/>
    </source>
</evidence>
<organism evidence="10 11">
    <name type="scientific">Acrasis kona</name>
    <dbReference type="NCBI Taxonomy" id="1008807"/>
    <lineage>
        <taxon>Eukaryota</taxon>
        <taxon>Discoba</taxon>
        <taxon>Heterolobosea</taxon>
        <taxon>Tetramitia</taxon>
        <taxon>Eutetramitia</taxon>
        <taxon>Acrasidae</taxon>
        <taxon>Acrasis</taxon>
    </lineage>
</organism>
<dbReference type="Gene3D" id="3.40.50.300">
    <property type="entry name" value="P-loop containing nucleotide triphosphate hydrolases"/>
    <property type="match status" value="1"/>
</dbReference>
<dbReference type="PRINTS" id="PR00318">
    <property type="entry name" value="GPROTEINA"/>
</dbReference>
<feature type="binding site" evidence="8">
    <location>
        <begin position="179"/>
        <end position="185"/>
    </location>
    <ligand>
        <name>GTP</name>
        <dbReference type="ChEBI" id="CHEBI:37565"/>
    </ligand>
</feature>
<keyword evidence="5 8" id="KW-0342">GTP-binding</keyword>
<feature type="binding site" evidence="9">
    <location>
        <position position="48"/>
    </location>
    <ligand>
        <name>Mg(2+)</name>
        <dbReference type="ChEBI" id="CHEBI:18420"/>
    </ligand>
</feature>
<dbReference type="GO" id="GO:0001664">
    <property type="term" value="F:G protein-coupled receptor binding"/>
    <property type="evidence" value="ECO:0007669"/>
    <property type="project" value="TreeGrafter"/>
</dbReference>
<dbReference type="GO" id="GO:0046872">
    <property type="term" value="F:metal ion binding"/>
    <property type="evidence" value="ECO:0007669"/>
    <property type="project" value="UniProtKB-KW"/>
</dbReference>
<proteinExistence type="predicted"/>
<evidence type="ECO:0000256" key="9">
    <source>
        <dbReference type="PIRSR" id="PIRSR601019-2"/>
    </source>
</evidence>
<dbReference type="SMART" id="SM00275">
    <property type="entry name" value="G_alpha"/>
    <property type="match status" value="1"/>
</dbReference>
<dbReference type="SUPFAM" id="SSF52540">
    <property type="entry name" value="P-loop containing nucleoside triphosphate hydrolases"/>
    <property type="match status" value="1"/>
</dbReference>
<dbReference type="PROSITE" id="PS51882">
    <property type="entry name" value="G_ALPHA"/>
    <property type="match status" value="1"/>
</dbReference>
<dbReference type="PANTHER" id="PTHR10218:SF302">
    <property type="entry name" value="GUANINE NUCLEOTIDE-BINDING PROTEIN ALPHA-5 SUBUNIT"/>
    <property type="match status" value="1"/>
</dbReference>
<dbReference type="GO" id="GO:0005834">
    <property type="term" value="C:heterotrimeric G-protein complex"/>
    <property type="evidence" value="ECO:0007669"/>
    <property type="project" value="TreeGrafter"/>
</dbReference>
<keyword evidence="6" id="KW-0807">Transducer</keyword>
<gene>
    <name evidence="10" type="ORF">AKO1_000245</name>
</gene>
<feature type="binding site" evidence="8">
    <location>
        <position position="329"/>
    </location>
    <ligand>
        <name>GTP</name>
        <dbReference type="ChEBI" id="CHEBI:37565"/>
    </ligand>
</feature>
<dbReference type="InterPro" id="IPR001408">
    <property type="entry name" value="Gprotein_alpha_I"/>
</dbReference>
<dbReference type="GO" id="GO:0007188">
    <property type="term" value="P:adenylate cyclase-modulating G protein-coupled receptor signaling pathway"/>
    <property type="evidence" value="ECO:0007669"/>
    <property type="project" value="InterPro"/>
</dbReference>
<evidence type="ECO:0000256" key="5">
    <source>
        <dbReference type="ARBA" id="ARBA00023134"/>
    </source>
</evidence>
<dbReference type="Pfam" id="PF00503">
    <property type="entry name" value="G-alpha"/>
    <property type="match status" value="1"/>
</dbReference>
<dbReference type="GO" id="GO:0031683">
    <property type="term" value="F:G-protein beta/gamma-subunit complex binding"/>
    <property type="evidence" value="ECO:0007669"/>
    <property type="project" value="InterPro"/>
</dbReference>
<dbReference type="FunFam" id="1.10.400.10:FF:000007">
    <property type="entry name" value="Guanine nucleotide-binding protein subunit alpha"/>
    <property type="match status" value="1"/>
</dbReference>
<dbReference type="FunFam" id="3.40.50.300:FF:002307">
    <property type="entry name" value="Guanine nucleotide-binding protein G(k) subunit alpha"/>
    <property type="match status" value="1"/>
</dbReference>
<dbReference type="PANTHER" id="PTHR10218">
    <property type="entry name" value="GTP-BINDING PROTEIN ALPHA SUBUNIT"/>
    <property type="match status" value="1"/>
</dbReference>
<evidence type="ECO:0000256" key="8">
    <source>
        <dbReference type="PIRSR" id="PIRSR601019-1"/>
    </source>
</evidence>
<dbReference type="InterPro" id="IPR001019">
    <property type="entry name" value="Gprotein_alpha_su"/>
</dbReference>
<keyword evidence="4 9" id="KW-0460">Magnesium</keyword>
<dbReference type="CDD" id="cd00066">
    <property type="entry name" value="G-alpha"/>
    <property type="match status" value="1"/>
</dbReference>
<sequence>MGGKSCFGVLSNRDAYNSRKIDDALRDENLSNKEIKLLLLGAGESGKSTLFKQMKIIHHNGYTPDECLGYRDIIRSNILQSMKSLILATYKLDTPIESAENRAHSAKINEYDQEAMLHITKIWTEELGKNLEELWNDEGIQKVYRQRSKFQLLDSTEYFFANIKRISKSEYVPNEQDVLRCRVKTTGIVESEFDFNNIKFKLFDVGGQRNERKKWIHCFDNVTAVLFVTSLSEYDQKCYEDDQTLRMKESLVLFDEIANSHYFSDTPIILFCNKEDLFKEKIKTIPLTVCFEDYRGPENDFDSAVNFVKQKFLSLNKEEREVYSHVTCATDTRNIKKVFDDIKEIIIKNALNQV</sequence>
<evidence type="ECO:0000256" key="4">
    <source>
        <dbReference type="ARBA" id="ARBA00022842"/>
    </source>
</evidence>
<dbReference type="FunFam" id="3.40.50.300:FF:000692">
    <property type="entry name" value="Guanine nucleotide-binding protein subunit alpha"/>
    <property type="match status" value="1"/>
</dbReference>
<dbReference type="GO" id="GO:0003924">
    <property type="term" value="F:GTPase activity"/>
    <property type="evidence" value="ECO:0007669"/>
    <property type="project" value="InterPro"/>
</dbReference>
<feature type="binding site" evidence="9">
    <location>
        <position position="185"/>
    </location>
    <ligand>
        <name>Mg(2+)</name>
        <dbReference type="ChEBI" id="CHEBI:18420"/>
    </ligand>
</feature>
<evidence type="ECO:0000313" key="10">
    <source>
        <dbReference type="EMBL" id="KAL0487615.1"/>
    </source>
</evidence>
<comment type="subunit">
    <text evidence="1">G proteins are composed of 3 units; alpha, beta and gamma. The alpha chain contains the guanine nucleotide binding site.</text>
</comment>
<comment type="caution">
    <text evidence="10">The sequence shown here is derived from an EMBL/GenBank/DDBJ whole genome shotgun (WGS) entry which is preliminary data.</text>
</comment>
<reference evidence="10 11" key="1">
    <citation type="submission" date="2024-03" db="EMBL/GenBank/DDBJ databases">
        <title>The Acrasis kona genome and developmental transcriptomes reveal deep origins of eukaryotic multicellular pathways.</title>
        <authorList>
            <person name="Sheikh S."/>
            <person name="Fu C.-J."/>
            <person name="Brown M.W."/>
            <person name="Baldauf S.L."/>
        </authorList>
    </citation>
    <scope>NUCLEOTIDE SEQUENCE [LARGE SCALE GENOMIC DNA]</scope>
    <source>
        <strain evidence="10 11">ATCC MYA-3509</strain>
    </source>
</reference>
<dbReference type="GO" id="GO:0005737">
    <property type="term" value="C:cytoplasm"/>
    <property type="evidence" value="ECO:0007669"/>
    <property type="project" value="UniProtKB-ARBA"/>
</dbReference>
<keyword evidence="3 8" id="KW-0547">Nucleotide-binding</keyword>
<dbReference type="Proteomes" id="UP001431209">
    <property type="component" value="Unassembled WGS sequence"/>
</dbReference>
<accession>A0AAW2ZDU0</accession>
<feature type="binding site" evidence="8">
    <location>
        <begin position="204"/>
        <end position="208"/>
    </location>
    <ligand>
        <name>GTP</name>
        <dbReference type="ChEBI" id="CHEBI:37565"/>
    </ligand>
</feature>
<evidence type="ECO:0000256" key="6">
    <source>
        <dbReference type="ARBA" id="ARBA00023224"/>
    </source>
</evidence>
<evidence type="ECO:0000256" key="2">
    <source>
        <dbReference type="ARBA" id="ARBA00022723"/>
    </source>
</evidence>
<keyword evidence="2 9" id="KW-0479">Metal-binding</keyword>
<dbReference type="AlphaFoldDB" id="A0AAW2ZDU0"/>
<feature type="binding site" evidence="8">
    <location>
        <begin position="44"/>
        <end position="49"/>
    </location>
    <ligand>
        <name>GTP</name>
        <dbReference type="ChEBI" id="CHEBI:37565"/>
    </ligand>
</feature>
<evidence type="ECO:0000256" key="1">
    <source>
        <dbReference type="ARBA" id="ARBA00011356"/>
    </source>
</evidence>
<dbReference type="SUPFAM" id="SSF47895">
    <property type="entry name" value="Transducin (alpha subunit), insertion domain"/>
    <property type="match status" value="1"/>
</dbReference>
<keyword evidence="11" id="KW-1185">Reference proteome</keyword>
<dbReference type="GO" id="GO:0005525">
    <property type="term" value="F:GTP binding"/>
    <property type="evidence" value="ECO:0007669"/>
    <property type="project" value="UniProtKB-KW"/>
</dbReference>
<dbReference type="GO" id="GO:0007010">
    <property type="term" value="P:cytoskeleton organization"/>
    <property type="evidence" value="ECO:0007669"/>
    <property type="project" value="UniProtKB-ARBA"/>
</dbReference>
<dbReference type="InterPro" id="IPR011025">
    <property type="entry name" value="GproteinA_insert"/>
</dbReference>
<evidence type="ECO:0000256" key="3">
    <source>
        <dbReference type="ARBA" id="ARBA00022741"/>
    </source>
</evidence>
<dbReference type="InterPro" id="IPR027417">
    <property type="entry name" value="P-loop_NTPase"/>
</dbReference>
<name>A0AAW2ZDU0_9EUKA</name>
<evidence type="ECO:0000313" key="11">
    <source>
        <dbReference type="Proteomes" id="UP001431209"/>
    </source>
</evidence>
<dbReference type="Gene3D" id="1.10.400.10">
    <property type="entry name" value="GI Alpha 1, domain 2-like"/>
    <property type="match status" value="1"/>
</dbReference>
<dbReference type="PRINTS" id="PR00441">
    <property type="entry name" value="GPROTEINAI"/>
</dbReference>
<dbReference type="EMBL" id="JAOPGA020001356">
    <property type="protein sequence ID" value="KAL0487615.1"/>
    <property type="molecule type" value="Genomic_DNA"/>
</dbReference>
<protein>
    <submittedName>
        <fullName evidence="10">Guanine nucleotide-binding protein G(I) subunit GNAI</fullName>
    </submittedName>
</protein>
<keyword evidence="7" id="KW-0449">Lipoprotein</keyword>
<feature type="binding site" evidence="8">
    <location>
        <begin position="273"/>
        <end position="276"/>
    </location>
    <ligand>
        <name>GTP</name>
        <dbReference type="ChEBI" id="CHEBI:37565"/>
    </ligand>
</feature>